<accession>A0A9P6NRH1</accession>
<evidence type="ECO:0000313" key="2">
    <source>
        <dbReference type="EMBL" id="KAG0150644.1"/>
    </source>
</evidence>
<protein>
    <submittedName>
        <fullName evidence="2">Uncharacterized protein</fullName>
    </submittedName>
</protein>
<feature type="compositionally biased region" description="Polar residues" evidence="1">
    <location>
        <begin position="1"/>
        <end position="37"/>
    </location>
</feature>
<evidence type="ECO:0000313" key="3">
    <source>
        <dbReference type="Proteomes" id="UP000886653"/>
    </source>
</evidence>
<name>A0A9P6NRH1_9BASI</name>
<evidence type="ECO:0000256" key="1">
    <source>
        <dbReference type="SAM" id="MobiDB-lite"/>
    </source>
</evidence>
<organism evidence="2 3">
    <name type="scientific">Cronartium quercuum f. sp. fusiforme G11</name>
    <dbReference type="NCBI Taxonomy" id="708437"/>
    <lineage>
        <taxon>Eukaryota</taxon>
        <taxon>Fungi</taxon>
        <taxon>Dikarya</taxon>
        <taxon>Basidiomycota</taxon>
        <taxon>Pucciniomycotina</taxon>
        <taxon>Pucciniomycetes</taxon>
        <taxon>Pucciniales</taxon>
        <taxon>Coleosporiaceae</taxon>
        <taxon>Cronartium</taxon>
    </lineage>
</organism>
<comment type="caution">
    <text evidence="2">The sequence shown here is derived from an EMBL/GenBank/DDBJ whole genome shotgun (WGS) entry which is preliminary data.</text>
</comment>
<dbReference type="AlphaFoldDB" id="A0A9P6NRH1"/>
<gene>
    <name evidence="2" type="ORF">CROQUDRAFT_87839</name>
</gene>
<feature type="region of interest" description="Disordered" evidence="1">
    <location>
        <begin position="1"/>
        <end position="91"/>
    </location>
</feature>
<feature type="compositionally biased region" description="Polar residues" evidence="1">
    <location>
        <begin position="78"/>
        <end position="87"/>
    </location>
</feature>
<proteinExistence type="predicted"/>
<reference evidence="2" key="1">
    <citation type="submission" date="2013-11" db="EMBL/GenBank/DDBJ databases">
        <title>Genome sequence of the fusiform rust pathogen reveals effectors for host alternation and coevolution with pine.</title>
        <authorList>
            <consortium name="DOE Joint Genome Institute"/>
            <person name="Smith K."/>
            <person name="Pendleton A."/>
            <person name="Kubisiak T."/>
            <person name="Anderson C."/>
            <person name="Salamov A."/>
            <person name="Aerts A."/>
            <person name="Riley R."/>
            <person name="Clum A."/>
            <person name="Lindquist E."/>
            <person name="Ence D."/>
            <person name="Campbell M."/>
            <person name="Kronenberg Z."/>
            <person name="Feau N."/>
            <person name="Dhillon B."/>
            <person name="Hamelin R."/>
            <person name="Burleigh J."/>
            <person name="Smith J."/>
            <person name="Yandell M."/>
            <person name="Nelson C."/>
            <person name="Grigoriev I."/>
            <person name="Davis J."/>
        </authorList>
    </citation>
    <scope>NUCLEOTIDE SEQUENCE</scope>
    <source>
        <strain evidence="2">G11</strain>
    </source>
</reference>
<feature type="compositionally biased region" description="Polar residues" evidence="1">
    <location>
        <begin position="61"/>
        <end position="70"/>
    </location>
</feature>
<feature type="compositionally biased region" description="Low complexity" evidence="1">
    <location>
        <begin position="38"/>
        <end position="50"/>
    </location>
</feature>
<dbReference type="EMBL" id="MU167218">
    <property type="protein sequence ID" value="KAG0150644.1"/>
    <property type="molecule type" value="Genomic_DNA"/>
</dbReference>
<sequence>MSFTATTPVKPSATQFVTPPQATKGNTRPFTRGGSKQLTLDVSLSSLDSSGKGVDPGALARSQSLTQPVSSIAEAVGPSTTADLTTQPIPPNEALHQELSTLSKRECCLRVIIGILESDAS</sequence>
<dbReference type="Proteomes" id="UP000886653">
    <property type="component" value="Unassembled WGS sequence"/>
</dbReference>
<keyword evidence="3" id="KW-1185">Reference proteome</keyword>